<gene>
    <name evidence="5" type="ORF">RRG08_034434</name>
</gene>
<dbReference type="PANTHER" id="PTHR11977">
    <property type="entry name" value="VILLIN"/>
    <property type="match status" value="1"/>
</dbReference>
<feature type="region of interest" description="Disordered" evidence="3">
    <location>
        <begin position="1020"/>
        <end position="1039"/>
    </location>
</feature>
<reference evidence="5" key="1">
    <citation type="journal article" date="2023" name="G3 (Bethesda)">
        <title>A reference genome for the long-term kleptoplast-retaining sea slug Elysia crispata morphotype clarki.</title>
        <authorList>
            <person name="Eastman K.E."/>
            <person name="Pendleton A.L."/>
            <person name="Shaikh M.A."/>
            <person name="Suttiyut T."/>
            <person name="Ogas R."/>
            <person name="Tomko P."/>
            <person name="Gavelis G."/>
            <person name="Widhalm J.R."/>
            <person name="Wisecaver J.H."/>
        </authorList>
    </citation>
    <scope>NUCLEOTIDE SEQUENCE</scope>
    <source>
        <strain evidence="5">ECLA1</strain>
    </source>
</reference>
<evidence type="ECO:0000256" key="1">
    <source>
        <dbReference type="ARBA" id="ARBA00008418"/>
    </source>
</evidence>
<dbReference type="SUPFAM" id="SSF55753">
    <property type="entry name" value="Actin depolymerizing proteins"/>
    <property type="match status" value="6"/>
</dbReference>
<accession>A0AAE1CWR7</accession>
<dbReference type="SMART" id="SM00262">
    <property type="entry name" value="GEL"/>
    <property type="match status" value="5"/>
</dbReference>
<dbReference type="Pfam" id="PF02209">
    <property type="entry name" value="VHP"/>
    <property type="match status" value="1"/>
</dbReference>
<comment type="caution">
    <text evidence="5">The sequence shown here is derived from an EMBL/GenBank/DDBJ whole genome shotgun (WGS) entry which is preliminary data.</text>
</comment>
<dbReference type="GO" id="GO:0051015">
    <property type="term" value="F:actin filament binding"/>
    <property type="evidence" value="ECO:0007669"/>
    <property type="project" value="InterPro"/>
</dbReference>
<protein>
    <recommendedName>
        <fullName evidence="4">HP domain-containing protein</fullName>
    </recommendedName>
</protein>
<dbReference type="Pfam" id="PF00626">
    <property type="entry name" value="Gelsolin"/>
    <property type="match status" value="2"/>
</dbReference>
<dbReference type="AlphaFoldDB" id="A0AAE1CWR7"/>
<name>A0AAE1CWR7_9GAST</name>
<evidence type="ECO:0000259" key="4">
    <source>
        <dbReference type="PROSITE" id="PS51089"/>
    </source>
</evidence>
<proteinExistence type="inferred from homology"/>
<evidence type="ECO:0000256" key="3">
    <source>
        <dbReference type="SAM" id="MobiDB-lite"/>
    </source>
</evidence>
<dbReference type="GO" id="GO:0007010">
    <property type="term" value="P:cytoskeleton organization"/>
    <property type="evidence" value="ECO:0007669"/>
    <property type="project" value="InterPro"/>
</dbReference>
<dbReference type="SUPFAM" id="SSF47050">
    <property type="entry name" value="VHP, Villin headpiece domain"/>
    <property type="match status" value="1"/>
</dbReference>
<feature type="region of interest" description="Disordered" evidence="3">
    <location>
        <begin position="95"/>
        <end position="120"/>
    </location>
</feature>
<sequence>MPRHSVLCSYELNTCRPTVGSRFTVTFVGVPNFGEESCHEPPGTYYGATLTSQLGGAKPNRGSIRSLECSRVYARTTRISDTIIGDKFGFCSRPTSAQSRGTTTRSRATSAKSIATSTRSDIVSAPDRVTPARSKLTSARSRVTSTENGWESTRTSTLCTSSLIRPMTSVAMTGTSSSCGRRSLRTRKKSSCSVASTGLTSRTGNRSHTEFNAFHFGMSVWLLEKGSLVYTKQADAGFFHQSNCYIVLQVDADDTTYLHMWHGSLSATSEQQVMNKYMKKMDLALEGASFLSIEHEGHETSTFLSHFEDGIVVVEGKRKQLVSRASKYVKRLYRVQGLKYPRAICCECVRSEVADHRVLILDGYPRMYVWMGRSTDYVLRVKAMRLAKKMRMWQRDGKGHIVVIDATEKHLSEAFMRKLPDDERGLNNNCDDVGRDEFSSEPLIRHLYRLNGDRVLYDMPLVARQPLQQKYLTSMDCYLLDSGPSQPIVAWVGNEADSDALYSALHRAQAFTQHHNYPSHTAVCRLTEGEEPSDFKTVFCWWRDRAVKERQLTRSYTIANIGRALYSQTDRRTVAKLAEVWSDDHFLSGKGTYQIWRVDGEALVQLAIEDLGVFFNRSCYIILHRYDSGLDGCAGGRMLYYWVGSKCSGEEELQAHKSACTMDASLGHTCSVLRVLDGKEPRHFFTVLQGSMIVYDSDLHSPQQEDDTPTKPLLTTGIPNMFCIREIGPECMRVEQVPPLTSYLNSSAAFLVISESRVVWYGKNAHANEREYAKNMLTYFCPERCRDYSIINEGKENSEFWLTVENNGDYPKEFCKPKLYRRVPTLTKCKMYFGEWCFQDIPSFSQEDLNETGLYILDSYDQVQIWCGSGAWDRDFSVISQLLKAYLDKDPCARCQEDMSIWTINQNYEPFIFVRHFRSWDPDGYGGQVAYQAGRKRLRQENARIDIECQMIDAGCIDAIKIPYKNLIKEEELPAEIDLHHKENHLSDADFARVMHQYRAQFYRLPRWKQAQILQSTRLTSSSCSSSKHEPSSSQALTNGDSLLGSIANGYL</sequence>
<dbReference type="InterPro" id="IPR029006">
    <property type="entry name" value="ADF-H/Gelsolin-like_dom_sf"/>
</dbReference>
<dbReference type="InterPro" id="IPR007123">
    <property type="entry name" value="Gelsolin-like_dom"/>
</dbReference>
<keyword evidence="2" id="KW-0677">Repeat</keyword>
<dbReference type="InterPro" id="IPR003128">
    <property type="entry name" value="Villin_headpiece"/>
</dbReference>
<keyword evidence="6" id="KW-1185">Reference proteome</keyword>
<feature type="domain" description="HP" evidence="4">
    <location>
        <begin position="956"/>
        <end position="1020"/>
    </location>
</feature>
<evidence type="ECO:0000313" key="6">
    <source>
        <dbReference type="Proteomes" id="UP001283361"/>
    </source>
</evidence>
<dbReference type="InterPro" id="IPR007122">
    <property type="entry name" value="Villin/Gelsolin"/>
</dbReference>
<dbReference type="Gene3D" id="1.10.950.10">
    <property type="entry name" value="Villin headpiece domain"/>
    <property type="match status" value="1"/>
</dbReference>
<dbReference type="Proteomes" id="UP001283361">
    <property type="component" value="Unassembled WGS sequence"/>
</dbReference>
<dbReference type="PROSITE" id="PS51089">
    <property type="entry name" value="HP"/>
    <property type="match status" value="1"/>
</dbReference>
<comment type="similarity">
    <text evidence="1">Belongs to the villin/gelsolin family.</text>
</comment>
<evidence type="ECO:0000256" key="2">
    <source>
        <dbReference type="ARBA" id="ARBA00022737"/>
    </source>
</evidence>
<dbReference type="Gene3D" id="3.40.20.10">
    <property type="entry name" value="Severin"/>
    <property type="match status" value="6"/>
</dbReference>
<organism evidence="5 6">
    <name type="scientific">Elysia crispata</name>
    <name type="common">lettuce slug</name>
    <dbReference type="NCBI Taxonomy" id="231223"/>
    <lineage>
        <taxon>Eukaryota</taxon>
        <taxon>Metazoa</taxon>
        <taxon>Spiralia</taxon>
        <taxon>Lophotrochozoa</taxon>
        <taxon>Mollusca</taxon>
        <taxon>Gastropoda</taxon>
        <taxon>Heterobranchia</taxon>
        <taxon>Euthyneura</taxon>
        <taxon>Panpulmonata</taxon>
        <taxon>Sacoglossa</taxon>
        <taxon>Placobranchoidea</taxon>
        <taxon>Plakobranchidae</taxon>
        <taxon>Elysia</taxon>
    </lineage>
</organism>
<dbReference type="EMBL" id="JAWDGP010006429">
    <property type="protein sequence ID" value="KAK3741390.1"/>
    <property type="molecule type" value="Genomic_DNA"/>
</dbReference>
<dbReference type="PRINTS" id="PR00597">
    <property type="entry name" value="GELSOLIN"/>
</dbReference>
<dbReference type="InterPro" id="IPR036886">
    <property type="entry name" value="Villin_headpiece_dom_sf"/>
</dbReference>
<dbReference type="PANTHER" id="PTHR11977:SF51">
    <property type="entry name" value="PROTEIN FLIGHTLESS-1 HOMOLOG"/>
    <property type="match status" value="1"/>
</dbReference>
<evidence type="ECO:0000313" key="5">
    <source>
        <dbReference type="EMBL" id="KAK3741390.1"/>
    </source>
</evidence>